<feature type="transmembrane region" description="Helical" evidence="1">
    <location>
        <begin position="136"/>
        <end position="156"/>
    </location>
</feature>
<dbReference type="PANTHER" id="PTHR23028">
    <property type="entry name" value="ACETYLTRANSFERASE"/>
    <property type="match status" value="1"/>
</dbReference>
<accession>A0ABU8GYJ1</accession>
<keyword evidence="4" id="KW-1185">Reference proteome</keyword>
<evidence type="ECO:0000313" key="3">
    <source>
        <dbReference type="EMBL" id="MEI5685919.1"/>
    </source>
</evidence>
<protein>
    <submittedName>
        <fullName evidence="3">Acyltransferase</fullName>
        <ecNumber evidence="3">2.3.-.-</ecNumber>
    </submittedName>
</protein>
<keyword evidence="1" id="KW-0472">Membrane</keyword>
<proteinExistence type="predicted"/>
<evidence type="ECO:0000313" key="4">
    <source>
        <dbReference type="Proteomes" id="UP001367771"/>
    </source>
</evidence>
<keyword evidence="3" id="KW-0808">Transferase</keyword>
<feature type="transmembrane region" description="Helical" evidence="1">
    <location>
        <begin position="300"/>
        <end position="320"/>
    </location>
</feature>
<feature type="transmembrane region" description="Helical" evidence="1">
    <location>
        <begin position="163"/>
        <end position="181"/>
    </location>
</feature>
<dbReference type="EMBL" id="JBBBDM010000001">
    <property type="protein sequence ID" value="MEI5685919.1"/>
    <property type="molecule type" value="Genomic_DNA"/>
</dbReference>
<dbReference type="InterPro" id="IPR050879">
    <property type="entry name" value="Acyltransferase_3"/>
</dbReference>
<name>A0ABU8GYJ1_9SPHN</name>
<evidence type="ECO:0000259" key="2">
    <source>
        <dbReference type="Pfam" id="PF01757"/>
    </source>
</evidence>
<feature type="transmembrane region" description="Helical" evidence="1">
    <location>
        <begin position="241"/>
        <end position="258"/>
    </location>
</feature>
<dbReference type="GO" id="GO:0016746">
    <property type="term" value="F:acyltransferase activity"/>
    <property type="evidence" value="ECO:0007669"/>
    <property type="project" value="UniProtKB-KW"/>
</dbReference>
<dbReference type="EC" id="2.3.-.-" evidence="3"/>
<keyword evidence="1" id="KW-1133">Transmembrane helix</keyword>
<comment type="caution">
    <text evidence="3">The sequence shown here is derived from an EMBL/GenBank/DDBJ whole genome shotgun (WGS) entry which is preliminary data.</text>
</comment>
<keyword evidence="1" id="KW-0812">Transmembrane</keyword>
<feature type="domain" description="Acyltransferase 3" evidence="2">
    <location>
        <begin position="6"/>
        <end position="321"/>
    </location>
</feature>
<feature type="transmembrane region" description="Helical" evidence="1">
    <location>
        <begin position="81"/>
        <end position="101"/>
    </location>
</feature>
<dbReference type="PANTHER" id="PTHR23028:SF53">
    <property type="entry name" value="ACYL_TRANSF_3 DOMAIN-CONTAINING PROTEIN"/>
    <property type="match status" value="1"/>
</dbReference>
<organism evidence="3 4">
    <name type="scientific">Sphingomonas kyungheensis</name>
    <dbReference type="NCBI Taxonomy" id="1069987"/>
    <lineage>
        <taxon>Bacteria</taxon>
        <taxon>Pseudomonadati</taxon>
        <taxon>Pseudomonadota</taxon>
        <taxon>Alphaproteobacteria</taxon>
        <taxon>Sphingomonadales</taxon>
        <taxon>Sphingomonadaceae</taxon>
        <taxon>Sphingomonas</taxon>
    </lineage>
</organism>
<reference evidence="3 4" key="1">
    <citation type="journal article" date="2013" name="Int. J. Syst. Evol. Microbiol.">
        <title>Sphingomonas kyungheensis sp. nov., a bacterium with ginsenoside-converting activity isolated from soil of a ginseng field.</title>
        <authorList>
            <person name="Son H.M."/>
            <person name="Yang J.E."/>
            <person name="Park Y."/>
            <person name="Han C.K."/>
            <person name="Kim S.G."/>
            <person name="Kook M."/>
            <person name="Yi T.H."/>
        </authorList>
    </citation>
    <scope>NUCLEOTIDE SEQUENCE [LARGE SCALE GENOMIC DNA]</scope>
    <source>
        <strain evidence="3 4">LMG 26582</strain>
    </source>
</reference>
<feature type="transmembrane region" description="Helical" evidence="1">
    <location>
        <begin position="39"/>
        <end position="60"/>
    </location>
</feature>
<feature type="transmembrane region" description="Helical" evidence="1">
    <location>
        <begin position="12"/>
        <end position="33"/>
    </location>
</feature>
<keyword evidence="3" id="KW-0012">Acyltransferase</keyword>
<dbReference type="RefSeq" id="WP_336544377.1">
    <property type="nucleotide sequence ID" value="NZ_JBBBDM010000001.1"/>
</dbReference>
<dbReference type="InterPro" id="IPR002656">
    <property type="entry name" value="Acyl_transf_3_dom"/>
</dbReference>
<evidence type="ECO:0000256" key="1">
    <source>
        <dbReference type="SAM" id="Phobius"/>
    </source>
</evidence>
<dbReference type="Proteomes" id="UP001367771">
    <property type="component" value="Unassembled WGS sequence"/>
</dbReference>
<dbReference type="Pfam" id="PF01757">
    <property type="entry name" value="Acyl_transf_3"/>
    <property type="match status" value="1"/>
</dbReference>
<feature type="transmembrane region" description="Helical" evidence="1">
    <location>
        <begin position="193"/>
        <end position="214"/>
    </location>
</feature>
<feature type="transmembrane region" description="Helical" evidence="1">
    <location>
        <begin position="219"/>
        <end position="235"/>
    </location>
</feature>
<sequence length="336" mass="36210">MTELRALTSLRGIAAWLVVLYHIRGGIAGLPAAGERLLAKGYLAVDVFFLLSGFVIWLTWHARLAAPGAAARFLRKRVARIWPLHAVMLAAAVALALLLRATGRSDPAFPFAELPLHLLLVQNWGLTDRLHWNDPAWSISCELAAYLLFPLLVRAIDWRRVPLAALCAVAAALLLALHGAMRGAPTLGTDIPRFGLVRCLAEFGAGTILAAIFLRRPPLVAPVAIGVIAAIGWALGAPETLVAPATFAALLLALALTAGRPRHPLEGRLLHGLGEISYATYLAHFLLWKAFRIPLAAPVLGPRLIAVYLLLLLVVSVVLYRCVERPAQRFINGASL</sequence>
<feature type="transmembrane region" description="Helical" evidence="1">
    <location>
        <begin position="270"/>
        <end position="288"/>
    </location>
</feature>
<gene>
    <name evidence="3" type="ORF">V8201_02375</name>
</gene>